<evidence type="ECO:0000256" key="10">
    <source>
        <dbReference type="RuleBase" id="RU362123"/>
    </source>
</evidence>
<dbReference type="RefSeq" id="WP_135247053.1">
    <property type="nucleotide sequence ID" value="NZ_SIHO01000004.1"/>
</dbReference>
<dbReference type="NCBIfam" id="TIGR01352">
    <property type="entry name" value="tonB_Cterm"/>
    <property type="match status" value="1"/>
</dbReference>
<dbReference type="InterPro" id="IPR051045">
    <property type="entry name" value="TonB-dependent_transducer"/>
</dbReference>
<dbReference type="PANTHER" id="PTHR33446:SF11">
    <property type="entry name" value="TONB3"/>
    <property type="match status" value="1"/>
</dbReference>
<dbReference type="GO" id="GO:0055085">
    <property type="term" value="P:transmembrane transport"/>
    <property type="evidence" value="ECO:0007669"/>
    <property type="project" value="InterPro"/>
</dbReference>
<accession>A0A4Y9EJX2</accession>
<name>A0A4Y9EJX2_9SPHN</name>
<keyword evidence="7 10" id="KW-0653">Protein transport</keyword>
<evidence type="ECO:0000256" key="5">
    <source>
        <dbReference type="ARBA" id="ARBA00022519"/>
    </source>
</evidence>
<comment type="similarity">
    <text evidence="2 10">Belongs to the TonB family.</text>
</comment>
<keyword evidence="5 10" id="KW-0997">Cell inner membrane</keyword>
<comment type="caution">
    <text evidence="12">The sequence shown here is derived from an EMBL/GenBank/DDBJ whole genome shotgun (WGS) entry which is preliminary data.</text>
</comment>
<protein>
    <recommendedName>
        <fullName evidence="10">Protein TonB</fullName>
    </recommendedName>
</protein>
<dbReference type="Proteomes" id="UP000297737">
    <property type="component" value="Unassembled WGS sequence"/>
</dbReference>
<evidence type="ECO:0000256" key="8">
    <source>
        <dbReference type="ARBA" id="ARBA00022989"/>
    </source>
</evidence>
<evidence type="ECO:0000313" key="13">
    <source>
        <dbReference type="Proteomes" id="UP000297737"/>
    </source>
</evidence>
<dbReference type="InterPro" id="IPR003538">
    <property type="entry name" value="TonB"/>
</dbReference>
<dbReference type="GO" id="GO:0031992">
    <property type="term" value="F:energy transducer activity"/>
    <property type="evidence" value="ECO:0007669"/>
    <property type="project" value="InterPro"/>
</dbReference>
<evidence type="ECO:0000256" key="7">
    <source>
        <dbReference type="ARBA" id="ARBA00022927"/>
    </source>
</evidence>
<dbReference type="GO" id="GO:0015891">
    <property type="term" value="P:siderophore transport"/>
    <property type="evidence" value="ECO:0007669"/>
    <property type="project" value="InterPro"/>
</dbReference>
<comment type="subcellular location">
    <subcellularLocation>
        <location evidence="1 10">Cell inner membrane</location>
        <topology evidence="1 10">Single-pass membrane protein</topology>
        <orientation evidence="1 10">Periplasmic side</orientation>
    </subcellularLocation>
</comment>
<dbReference type="Gene3D" id="3.30.1150.10">
    <property type="match status" value="1"/>
</dbReference>
<gene>
    <name evidence="12" type="ORF">EUV02_14630</name>
</gene>
<evidence type="ECO:0000256" key="4">
    <source>
        <dbReference type="ARBA" id="ARBA00022475"/>
    </source>
</evidence>
<keyword evidence="13" id="KW-1185">Reference proteome</keyword>
<dbReference type="InterPro" id="IPR006260">
    <property type="entry name" value="TonB/TolA_C"/>
</dbReference>
<reference evidence="12 13" key="1">
    <citation type="submission" date="2019-02" db="EMBL/GenBank/DDBJ databases">
        <title>Polymorphobacter sp. isolated from the lake at the Tibet of China.</title>
        <authorList>
            <person name="Li A."/>
        </authorList>
    </citation>
    <scope>NUCLEOTIDE SEQUENCE [LARGE SCALE GENOMIC DNA]</scope>
    <source>
        <strain evidence="12 13">DJ1R-1</strain>
    </source>
</reference>
<proteinExistence type="inferred from homology"/>
<dbReference type="GO" id="GO:0098797">
    <property type="term" value="C:plasma membrane protein complex"/>
    <property type="evidence" value="ECO:0007669"/>
    <property type="project" value="TreeGrafter"/>
</dbReference>
<evidence type="ECO:0000256" key="2">
    <source>
        <dbReference type="ARBA" id="ARBA00006555"/>
    </source>
</evidence>
<evidence type="ECO:0000256" key="3">
    <source>
        <dbReference type="ARBA" id="ARBA00022448"/>
    </source>
</evidence>
<dbReference type="Pfam" id="PF03544">
    <property type="entry name" value="TonB_C"/>
    <property type="match status" value="1"/>
</dbReference>
<keyword evidence="4 10" id="KW-1003">Cell membrane</keyword>
<dbReference type="PANTHER" id="PTHR33446">
    <property type="entry name" value="PROTEIN TONB-RELATED"/>
    <property type="match status" value="1"/>
</dbReference>
<evidence type="ECO:0000256" key="1">
    <source>
        <dbReference type="ARBA" id="ARBA00004383"/>
    </source>
</evidence>
<dbReference type="GO" id="GO:0015031">
    <property type="term" value="P:protein transport"/>
    <property type="evidence" value="ECO:0007669"/>
    <property type="project" value="UniProtKB-UniRule"/>
</dbReference>
<organism evidence="12 13">
    <name type="scientific">Glacieibacterium arshaanense</name>
    <dbReference type="NCBI Taxonomy" id="2511025"/>
    <lineage>
        <taxon>Bacteria</taxon>
        <taxon>Pseudomonadati</taxon>
        <taxon>Pseudomonadota</taxon>
        <taxon>Alphaproteobacteria</taxon>
        <taxon>Sphingomonadales</taxon>
        <taxon>Sphingosinicellaceae</taxon>
        <taxon>Glacieibacterium</taxon>
    </lineage>
</organism>
<evidence type="ECO:0000256" key="6">
    <source>
        <dbReference type="ARBA" id="ARBA00022692"/>
    </source>
</evidence>
<dbReference type="OrthoDB" id="7390536at2"/>
<dbReference type="AlphaFoldDB" id="A0A4Y9EJX2"/>
<comment type="function">
    <text evidence="10">Interacts with outer membrane receptor proteins that carry out high-affinity binding and energy dependent uptake into the periplasmic space of specific substrates. It could act to transduce energy from the cytoplasmic membrane to specific energy-requiring processes in the outer membrane, resulting in the release into the periplasm of ligands bound by these outer membrane proteins.</text>
</comment>
<dbReference type="GO" id="GO:0030288">
    <property type="term" value="C:outer membrane-bounded periplasmic space"/>
    <property type="evidence" value="ECO:0007669"/>
    <property type="project" value="InterPro"/>
</dbReference>
<keyword evidence="10" id="KW-0735">Signal-anchor</keyword>
<dbReference type="PRINTS" id="PR01374">
    <property type="entry name" value="TONBPROTEIN"/>
</dbReference>
<keyword evidence="6" id="KW-0812">Transmembrane</keyword>
<evidence type="ECO:0000259" key="11">
    <source>
        <dbReference type="PROSITE" id="PS52015"/>
    </source>
</evidence>
<dbReference type="InterPro" id="IPR037682">
    <property type="entry name" value="TonB_C"/>
</dbReference>
<evidence type="ECO:0000256" key="9">
    <source>
        <dbReference type="ARBA" id="ARBA00023136"/>
    </source>
</evidence>
<feature type="domain" description="TonB C-terminal" evidence="11">
    <location>
        <begin position="115"/>
        <end position="209"/>
    </location>
</feature>
<keyword evidence="8" id="KW-1133">Transmembrane helix</keyword>
<sequence>MTDASPRRFGIAVIVIAVHVTLLTLLLRSVVPAAQPPTSAIELANIAAPPPTPPPPPTAVPATPAKAAVPAPLPAALPPIAIPVADAAPSAPTVDGATGSAAVGGGTGNGSGGGIVRARWASGSISNGDYPKAARAAGVGGAVTVHFDVRADGGVEHCHVVSSSGSAILDETTCRLIEARFRYVPARDAAGAAITDIAGWRQDWWLGAPKQ</sequence>
<keyword evidence="9" id="KW-0472">Membrane</keyword>
<dbReference type="SUPFAM" id="SSF74653">
    <property type="entry name" value="TolA/TonB C-terminal domain"/>
    <property type="match status" value="1"/>
</dbReference>
<evidence type="ECO:0000313" key="12">
    <source>
        <dbReference type="EMBL" id="TFU00293.1"/>
    </source>
</evidence>
<dbReference type="EMBL" id="SIHO01000004">
    <property type="protein sequence ID" value="TFU00293.1"/>
    <property type="molecule type" value="Genomic_DNA"/>
</dbReference>
<dbReference type="PROSITE" id="PS52015">
    <property type="entry name" value="TONB_CTD"/>
    <property type="match status" value="1"/>
</dbReference>
<keyword evidence="3 10" id="KW-0813">Transport</keyword>